<feature type="region of interest" description="Disordered" evidence="1">
    <location>
        <begin position="1"/>
        <end position="26"/>
    </location>
</feature>
<accession>A0A4Y6PVJ5</accession>
<reference evidence="2 3" key="1">
    <citation type="submission" date="2019-06" db="EMBL/GenBank/DDBJ databases">
        <title>Persicimonas caeni gen. nov., sp. nov., a predatory bacterium isolated from solar saltern.</title>
        <authorList>
            <person name="Wang S."/>
        </authorList>
    </citation>
    <scope>NUCLEOTIDE SEQUENCE [LARGE SCALE GENOMIC DNA]</scope>
    <source>
        <strain evidence="2 3">YN101</strain>
    </source>
</reference>
<dbReference type="RefSeq" id="WP_141198843.1">
    <property type="nucleotide sequence ID" value="NZ_CP041186.1"/>
</dbReference>
<dbReference type="OrthoDB" id="9766168at2"/>
<dbReference type="AlphaFoldDB" id="A0A4Y6PVJ5"/>
<organism evidence="2 3">
    <name type="scientific">Persicimonas caeni</name>
    <dbReference type="NCBI Taxonomy" id="2292766"/>
    <lineage>
        <taxon>Bacteria</taxon>
        <taxon>Deltaproteobacteria</taxon>
        <taxon>Bradymonadales</taxon>
        <taxon>Bradymonadaceae</taxon>
        <taxon>Persicimonas</taxon>
    </lineage>
</organism>
<proteinExistence type="predicted"/>
<protein>
    <recommendedName>
        <fullName evidence="4">HEAT repeat domain-containing protein</fullName>
    </recommendedName>
</protein>
<feature type="compositionally biased region" description="Acidic residues" evidence="1">
    <location>
        <begin position="8"/>
        <end position="19"/>
    </location>
</feature>
<accession>A0A5B8YAY8</accession>
<dbReference type="Proteomes" id="UP000315995">
    <property type="component" value="Chromosome"/>
</dbReference>
<keyword evidence="3" id="KW-1185">Reference proteome</keyword>
<evidence type="ECO:0000313" key="3">
    <source>
        <dbReference type="Proteomes" id="UP000315995"/>
    </source>
</evidence>
<evidence type="ECO:0008006" key="4">
    <source>
        <dbReference type="Google" id="ProtNLM"/>
    </source>
</evidence>
<name>A0A4Y6PVJ5_PERCE</name>
<sequence>MGVLSSQDESDLLDEADEPTSEHELSEERIHTCVSKFFGMLDRVVTVLRVYPRHHPVIDSVTQQAVNRLQEVLDAGRPVTVELTPSQVLSEWGEEVFSREMSESERFIWYKPNSDGLRFLTFRPGLDAADLQQLMQVVTAIDSGEVGSDDDTITLLWEKQLDTIAYRSVDTFVDSETIEEFNQRTSKEVVDMVVEAAIEPDGESGQEIDRIFEHVGIDCLDWFTAERVGQSFLTKPIAASEDDLAFALSVTENLVGSLYTEWHSGSLLEFRFIEALLSVIRTSPTSLAAEHARMVIEKMTVEMLDKEMYAAALHVLRLLQTRTEMFERADENPIEAVFASASEPERVEGLLWQLQKSDSPEPMRELLTLLDADAVQRRTLAMLSSDDTELAHPERLIELLVEVTDESNADAIRADEHLANEPFLERLLDCIPPERLADWAPAQKVVVAAIATGKLALQRKALELDFVGWADMTLARSTLFPLIDHHEQDIRTRTYELLGQYQPQVLQERLRRLLEGGELGKKPMGEIRFLMQTFVEAHPSHLDELRNQLDTRGWFGEANAKCAKAAARILLEKGDAKARATIEALSNSLLTAPGLKDAYKRLLQSHAANGGA</sequence>
<evidence type="ECO:0000256" key="1">
    <source>
        <dbReference type="SAM" id="MobiDB-lite"/>
    </source>
</evidence>
<evidence type="ECO:0000313" key="2">
    <source>
        <dbReference type="EMBL" id="QDG52371.1"/>
    </source>
</evidence>
<gene>
    <name evidence="2" type="ORF">FIV42_16970</name>
</gene>
<dbReference type="EMBL" id="CP041186">
    <property type="protein sequence ID" value="QDG52371.1"/>
    <property type="molecule type" value="Genomic_DNA"/>
</dbReference>